<evidence type="ECO:0000313" key="3">
    <source>
        <dbReference type="EMBL" id="MBO3099680.1"/>
    </source>
</evidence>
<feature type="chain" id="PRO_5046621294" description="Right handed beta helix region" evidence="2">
    <location>
        <begin position="21"/>
        <end position="443"/>
    </location>
</feature>
<dbReference type="Gene3D" id="2.160.20.10">
    <property type="entry name" value="Single-stranded right-handed beta-helix, Pectin lyase-like"/>
    <property type="match status" value="1"/>
</dbReference>
<evidence type="ECO:0000313" key="4">
    <source>
        <dbReference type="Proteomes" id="UP000681315"/>
    </source>
</evidence>
<dbReference type="EMBL" id="JAGEVG010000020">
    <property type="protein sequence ID" value="MBO3099680.1"/>
    <property type="molecule type" value="Genomic_DNA"/>
</dbReference>
<dbReference type="InterPro" id="IPR012334">
    <property type="entry name" value="Pectin_lyas_fold"/>
</dbReference>
<feature type="compositionally biased region" description="Polar residues" evidence="1">
    <location>
        <begin position="33"/>
        <end position="62"/>
    </location>
</feature>
<name>A0ABS3SVB6_9FLAO</name>
<dbReference type="RefSeq" id="WP_208234789.1">
    <property type="nucleotide sequence ID" value="NZ_JAGEVG010000020.1"/>
</dbReference>
<sequence>MKTLKFKTVLFILFIGLASASCGDDKKKETSSDPDISSTNTPATNTSGDQNVPTTEQENKSQLAPDPAGASSPDFSEAKTAAILLDCNYFSQNPNAVLKDNPDAAIDYIIPCIARIDGKLTIEPGVTIAFEQNAGLNFSDKSSIKMQGTAEKPILLTGKEHIKGYWKGVGTGSNGMSNTMSYVTIDYAGGSKAALEIYTENTILNLEHCTFSNSKNYGMITNSRVGKDVNNIVMENCTFTKNKIPFKTDVTRLRLFNGTNTFSGNENDYIELDEGSLFGDATWAKLDVPYFLQGNLNIKEGVFTVAPGTEVIMSSQKWMHIDGNASLVMVGTADDPITIRGEHDVAGFWQQINVRSSSPLNEIGHVIIKNAGRTTKKPNGAIFLESSRFLNIHNVVFSNCFEYGISVQNAGKSHLKHANLSLDNTPKLFSDWNGKEIPAPESL</sequence>
<dbReference type="Proteomes" id="UP000681315">
    <property type="component" value="Unassembled WGS sequence"/>
</dbReference>
<evidence type="ECO:0000256" key="1">
    <source>
        <dbReference type="SAM" id="MobiDB-lite"/>
    </source>
</evidence>
<accession>A0ABS3SVB6</accession>
<gene>
    <name evidence="3" type="ORF">J4051_15475</name>
</gene>
<feature type="region of interest" description="Disordered" evidence="1">
    <location>
        <begin position="22"/>
        <end position="74"/>
    </location>
</feature>
<proteinExistence type="predicted"/>
<dbReference type="InterPro" id="IPR011050">
    <property type="entry name" value="Pectin_lyase_fold/virulence"/>
</dbReference>
<organism evidence="3 4">
    <name type="scientific">Gelidibacter pelagius</name>
    <dbReference type="NCBI Taxonomy" id="2819985"/>
    <lineage>
        <taxon>Bacteria</taxon>
        <taxon>Pseudomonadati</taxon>
        <taxon>Bacteroidota</taxon>
        <taxon>Flavobacteriia</taxon>
        <taxon>Flavobacteriales</taxon>
        <taxon>Flavobacteriaceae</taxon>
        <taxon>Gelidibacter</taxon>
    </lineage>
</organism>
<comment type="caution">
    <text evidence="3">The sequence shown here is derived from an EMBL/GenBank/DDBJ whole genome shotgun (WGS) entry which is preliminary data.</text>
</comment>
<feature type="signal peptide" evidence="2">
    <location>
        <begin position="1"/>
        <end position="20"/>
    </location>
</feature>
<evidence type="ECO:0008006" key="5">
    <source>
        <dbReference type="Google" id="ProtNLM"/>
    </source>
</evidence>
<dbReference type="SUPFAM" id="SSF51126">
    <property type="entry name" value="Pectin lyase-like"/>
    <property type="match status" value="1"/>
</dbReference>
<dbReference type="PROSITE" id="PS51257">
    <property type="entry name" value="PROKAR_LIPOPROTEIN"/>
    <property type="match status" value="1"/>
</dbReference>
<protein>
    <recommendedName>
        <fullName evidence="5">Right handed beta helix region</fullName>
    </recommendedName>
</protein>
<keyword evidence="4" id="KW-1185">Reference proteome</keyword>
<evidence type="ECO:0000256" key="2">
    <source>
        <dbReference type="SAM" id="SignalP"/>
    </source>
</evidence>
<keyword evidence="2" id="KW-0732">Signal</keyword>
<reference evidence="3 4" key="1">
    <citation type="submission" date="2021-03" db="EMBL/GenBank/DDBJ databases">
        <title>Gelidibacter sp. nov., isolated from costal sediment.</title>
        <authorList>
            <person name="Lun K.-Y."/>
        </authorList>
    </citation>
    <scope>NUCLEOTIDE SEQUENCE [LARGE SCALE GENOMIC DNA]</scope>
    <source>
        <strain evidence="3 4">DF109</strain>
    </source>
</reference>